<name>A0A2Z7BIG4_9LAMI</name>
<feature type="region of interest" description="Disordered" evidence="1">
    <location>
        <begin position="438"/>
        <end position="469"/>
    </location>
</feature>
<feature type="compositionally biased region" description="Low complexity" evidence="1">
    <location>
        <begin position="143"/>
        <end position="156"/>
    </location>
</feature>
<evidence type="ECO:0000256" key="1">
    <source>
        <dbReference type="SAM" id="MobiDB-lite"/>
    </source>
</evidence>
<proteinExistence type="predicted"/>
<dbReference type="PANTHER" id="PTHR34112">
    <property type="entry name" value="C-JUN-AMINO-TERMINAL KINASE-INTERACTING PROTEIN"/>
    <property type="match status" value="1"/>
</dbReference>
<gene>
    <name evidence="2" type="ORF">F511_16253</name>
</gene>
<reference evidence="2 3" key="1">
    <citation type="journal article" date="2015" name="Proc. Natl. Acad. Sci. U.S.A.">
        <title>The resurrection genome of Boea hygrometrica: A blueprint for survival of dehydration.</title>
        <authorList>
            <person name="Xiao L."/>
            <person name="Yang G."/>
            <person name="Zhang L."/>
            <person name="Yang X."/>
            <person name="Zhao S."/>
            <person name="Ji Z."/>
            <person name="Zhou Q."/>
            <person name="Hu M."/>
            <person name="Wang Y."/>
            <person name="Chen M."/>
            <person name="Xu Y."/>
            <person name="Jin H."/>
            <person name="Xiao X."/>
            <person name="Hu G."/>
            <person name="Bao F."/>
            <person name="Hu Y."/>
            <person name="Wan P."/>
            <person name="Li L."/>
            <person name="Deng X."/>
            <person name="Kuang T."/>
            <person name="Xiang C."/>
            <person name="Zhu J.K."/>
            <person name="Oliver M.J."/>
            <person name="He Y."/>
        </authorList>
    </citation>
    <scope>NUCLEOTIDE SEQUENCE [LARGE SCALE GENOMIC DNA]</scope>
    <source>
        <strain evidence="3">cv. XS01</strain>
    </source>
</reference>
<dbReference type="EMBL" id="KV006331">
    <property type="protein sequence ID" value="KZV33219.1"/>
    <property type="molecule type" value="Genomic_DNA"/>
</dbReference>
<protein>
    <submittedName>
        <fullName evidence="2">Uncharacterized protein</fullName>
    </submittedName>
</protein>
<keyword evidence="3" id="KW-1185">Reference proteome</keyword>
<dbReference type="Proteomes" id="UP000250235">
    <property type="component" value="Unassembled WGS sequence"/>
</dbReference>
<feature type="compositionally biased region" description="Polar residues" evidence="1">
    <location>
        <begin position="438"/>
        <end position="452"/>
    </location>
</feature>
<evidence type="ECO:0000313" key="3">
    <source>
        <dbReference type="Proteomes" id="UP000250235"/>
    </source>
</evidence>
<sequence>MERSEPALVPEWLKSTGNLTSGGNTTANSGDHTAIKFVRNKSFVNGNGHDLGRSSNSSYFHRSFNSNSPGHPRSYNSFGRSQRDKGWEKDTYDSRGIEKSSLGNRQYQDSSALSIKFERDESRRSQSMSSGKHGDMWHKKAPNDVSNSHGNSNNGVLTKGNPVGTEKKATFERDFPSLGAEERSVPPEVGRVPSPGVSTAIQSLPISSATIRGDKWTSALAEVPMLVGSNGASLTSVQQASAGPVSISSGSCTSLNMAEAVAQAPHRSQSTSQSFAGTQRLEELAIKQSRQLIPVTPSMPKIAVSASERHKNKAGQQQYPVSSPLPSSNSPRTVKDDILKASNVGKLHVLKSARERNGVNPIVKENTSPTSGINAASSTVFAGLSGSASAVTRSPPSNPVAPNTDRKPVLTVLEKLPTSQARSRKDFFNLMKMKSMTNSSPVADSRTTTSSAVPDACTAVSPSSSDKLDPTEIILAPSTALAGDTPYNLSHGTNNHLSGEMDVLTCNGYACDNPDPLVPEEEAAFLRSLGWEENSDEGGLTEEEINSFYKDVTKVLNPHPN</sequence>
<dbReference type="PANTHER" id="PTHR34112:SF13">
    <property type="entry name" value="OS04G0448200 PROTEIN"/>
    <property type="match status" value="1"/>
</dbReference>
<feature type="region of interest" description="Disordered" evidence="1">
    <location>
        <begin position="62"/>
        <end position="166"/>
    </location>
</feature>
<accession>A0A2Z7BIG4</accession>
<feature type="compositionally biased region" description="Polar residues" evidence="1">
    <location>
        <begin position="62"/>
        <end position="80"/>
    </location>
</feature>
<dbReference type="AlphaFoldDB" id="A0A2Z7BIG4"/>
<feature type="region of interest" description="Disordered" evidence="1">
    <location>
        <begin position="387"/>
        <end position="408"/>
    </location>
</feature>
<feature type="compositionally biased region" description="Low complexity" evidence="1">
    <location>
        <begin position="320"/>
        <end position="331"/>
    </location>
</feature>
<feature type="compositionally biased region" description="Basic and acidic residues" evidence="1">
    <location>
        <begin position="81"/>
        <end position="98"/>
    </location>
</feature>
<feature type="compositionally biased region" description="Basic and acidic residues" evidence="1">
    <location>
        <begin position="132"/>
        <end position="142"/>
    </location>
</feature>
<feature type="region of interest" description="Disordered" evidence="1">
    <location>
        <begin position="306"/>
        <end position="334"/>
    </location>
</feature>
<feature type="region of interest" description="Disordered" evidence="1">
    <location>
        <begin position="1"/>
        <end position="33"/>
    </location>
</feature>
<feature type="compositionally biased region" description="Low complexity" evidence="1">
    <location>
        <begin position="15"/>
        <end position="30"/>
    </location>
</feature>
<feature type="compositionally biased region" description="Polar residues" evidence="1">
    <location>
        <begin position="101"/>
        <end position="113"/>
    </location>
</feature>
<organism evidence="2 3">
    <name type="scientific">Dorcoceras hygrometricum</name>
    <dbReference type="NCBI Taxonomy" id="472368"/>
    <lineage>
        <taxon>Eukaryota</taxon>
        <taxon>Viridiplantae</taxon>
        <taxon>Streptophyta</taxon>
        <taxon>Embryophyta</taxon>
        <taxon>Tracheophyta</taxon>
        <taxon>Spermatophyta</taxon>
        <taxon>Magnoliopsida</taxon>
        <taxon>eudicotyledons</taxon>
        <taxon>Gunneridae</taxon>
        <taxon>Pentapetalae</taxon>
        <taxon>asterids</taxon>
        <taxon>lamiids</taxon>
        <taxon>Lamiales</taxon>
        <taxon>Gesneriaceae</taxon>
        <taxon>Didymocarpoideae</taxon>
        <taxon>Trichosporeae</taxon>
        <taxon>Loxocarpinae</taxon>
        <taxon>Dorcoceras</taxon>
    </lineage>
</organism>
<dbReference type="OrthoDB" id="1917528at2759"/>
<evidence type="ECO:0000313" key="2">
    <source>
        <dbReference type="EMBL" id="KZV33219.1"/>
    </source>
</evidence>